<dbReference type="InterPro" id="IPR013320">
    <property type="entry name" value="ConA-like_dom_sf"/>
</dbReference>
<evidence type="ECO:0000313" key="5">
    <source>
        <dbReference type="Proteomes" id="UP000653644"/>
    </source>
</evidence>
<dbReference type="Proteomes" id="UP000653644">
    <property type="component" value="Unassembled WGS sequence"/>
</dbReference>
<keyword evidence="1" id="KW-0732">Signal</keyword>
<name>A0ABQ3DF91_9ACTN</name>
<feature type="domain" description="LamG-like jellyroll fold" evidence="3">
    <location>
        <begin position="1"/>
        <end position="142"/>
    </location>
</feature>
<reference evidence="5" key="1">
    <citation type="journal article" date="2019" name="Int. J. Syst. Evol. Microbiol.">
        <title>The Global Catalogue of Microorganisms (GCM) 10K type strain sequencing project: providing services to taxonomists for standard genome sequencing and annotation.</title>
        <authorList>
            <consortium name="The Broad Institute Genomics Platform"/>
            <consortium name="The Broad Institute Genome Sequencing Center for Infectious Disease"/>
            <person name="Wu L."/>
            <person name="Ma J."/>
        </authorList>
    </citation>
    <scope>NUCLEOTIDE SEQUENCE [LARGE SCALE GENOMIC DNA]</scope>
    <source>
        <strain evidence="5">JCM 4733</strain>
    </source>
</reference>
<dbReference type="EMBL" id="BMVN01000201">
    <property type="protein sequence ID" value="GHA80191.1"/>
    <property type="molecule type" value="Genomic_DNA"/>
</dbReference>
<dbReference type="Gene3D" id="2.60.120.200">
    <property type="match status" value="1"/>
</dbReference>
<dbReference type="SUPFAM" id="SSF49899">
    <property type="entry name" value="Concanavalin A-like lectins/glucanases"/>
    <property type="match status" value="1"/>
</dbReference>
<evidence type="ECO:0000259" key="3">
    <source>
        <dbReference type="SMART" id="SM00560"/>
    </source>
</evidence>
<evidence type="ECO:0000256" key="2">
    <source>
        <dbReference type="ARBA" id="ARBA00023157"/>
    </source>
</evidence>
<sequence length="148" mass="15576">MKINSALGTTAVCQGTTQHQAFYLSYDKPSQAWTFQTTTTNDENSDFPTAEGDSNTAPIGTWTHLVATYRAPVTGDSNTGTMALYQNGTLMGTATNLSPQYDSSLPLTVGGCANSASATTPYLAFPGSVADVHVYPRALTTAEVSTLH</sequence>
<evidence type="ECO:0000256" key="1">
    <source>
        <dbReference type="ARBA" id="ARBA00022729"/>
    </source>
</evidence>
<gene>
    <name evidence="4" type="ORF">GCM10010345_95220</name>
</gene>
<protein>
    <recommendedName>
        <fullName evidence="3">LamG-like jellyroll fold domain-containing protein</fullName>
    </recommendedName>
</protein>
<evidence type="ECO:0000313" key="4">
    <source>
        <dbReference type="EMBL" id="GHA80191.1"/>
    </source>
</evidence>
<organism evidence="4 5">
    <name type="scientific">Streptomyces canarius</name>
    <dbReference type="NCBI Taxonomy" id="285453"/>
    <lineage>
        <taxon>Bacteria</taxon>
        <taxon>Bacillati</taxon>
        <taxon>Actinomycetota</taxon>
        <taxon>Actinomycetes</taxon>
        <taxon>Kitasatosporales</taxon>
        <taxon>Streptomycetaceae</taxon>
        <taxon>Streptomyces</taxon>
    </lineage>
</organism>
<keyword evidence="5" id="KW-1185">Reference proteome</keyword>
<dbReference type="Pfam" id="PF13385">
    <property type="entry name" value="Laminin_G_3"/>
    <property type="match status" value="1"/>
</dbReference>
<proteinExistence type="predicted"/>
<keyword evidence="2" id="KW-1015">Disulfide bond</keyword>
<comment type="caution">
    <text evidence="4">The sequence shown here is derived from an EMBL/GenBank/DDBJ whole genome shotgun (WGS) entry which is preliminary data.</text>
</comment>
<dbReference type="SMART" id="SM00560">
    <property type="entry name" value="LamGL"/>
    <property type="match status" value="1"/>
</dbReference>
<dbReference type="InterPro" id="IPR006558">
    <property type="entry name" value="LamG-like"/>
</dbReference>
<accession>A0ABQ3DF91</accession>